<protein>
    <submittedName>
        <fullName evidence="3">Uncharacterized protein</fullName>
    </submittedName>
</protein>
<evidence type="ECO:0000313" key="4">
    <source>
        <dbReference type="Proteomes" id="UP001054252"/>
    </source>
</evidence>
<gene>
    <name evidence="3" type="ORF">SLEP1_g13772</name>
</gene>
<feature type="chain" id="PRO_5043394466" evidence="2">
    <location>
        <begin position="21"/>
        <end position="132"/>
    </location>
</feature>
<feature type="region of interest" description="Disordered" evidence="1">
    <location>
        <begin position="24"/>
        <end position="106"/>
    </location>
</feature>
<keyword evidence="4" id="KW-1185">Reference proteome</keyword>
<comment type="caution">
    <text evidence="3">The sequence shown here is derived from an EMBL/GenBank/DDBJ whole genome shotgun (WGS) entry which is preliminary data.</text>
</comment>
<evidence type="ECO:0000313" key="3">
    <source>
        <dbReference type="EMBL" id="GKV01200.1"/>
    </source>
</evidence>
<dbReference type="EMBL" id="BPVZ01000016">
    <property type="protein sequence ID" value="GKV01200.1"/>
    <property type="molecule type" value="Genomic_DNA"/>
</dbReference>
<evidence type="ECO:0000256" key="2">
    <source>
        <dbReference type="SAM" id="SignalP"/>
    </source>
</evidence>
<keyword evidence="2" id="KW-0732">Signal</keyword>
<feature type="signal peptide" evidence="2">
    <location>
        <begin position="1"/>
        <end position="20"/>
    </location>
</feature>
<feature type="compositionally biased region" description="Pro residues" evidence="1">
    <location>
        <begin position="50"/>
        <end position="59"/>
    </location>
</feature>
<evidence type="ECO:0000256" key="1">
    <source>
        <dbReference type="SAM" id="MobiDB-lite"/>
    </source>
</evidence>
<dbReference type="PANTHER" id="PTHR36721:SF8">
    <property type="entry name" value="EARLY NODULIN-20-LIKE"/>
    <property type="match status" value="1"/>
</dbReference>
<dbReference type="AlphaFoldDB" id="A0AAV5IQU2"/>
<proteinExistence type="predicted"/>
<feature type="compositionally biased region" description="Low complexity" evidence="1">
    <location>
        <begin position="60"/>
        <end position="74"/>
    </location>
</feature>
<accession>A0AAV5IQU2</accession>
<organism evidence="3 4">
    <name type="scientific">Rubroshorea leprosula</name>
    <dbReference type="NCBI Taxonomy" id="152421"/>
    <lineage>
        <taxon>Eukaryota</taxon>
        <taxon>Viridiplantae</taxon>
        <taxon>Streptophyta</taxon>
        <taxon>Embryophyta</taxon>
        <taxon>Tracheophyta</taxon>
        <taxon>Spermatophyta</taxon>
        <taxon>Magnoliopsida</taxon>
        <taxon>eudicotyledons</taxon>
        <taxon>Gunneridae</taxon>
        <taxon>Pentapetalae</taxon>
        <taxon>rosids</taxon>
        <taxon>malvids</taxon>
        <taxon>Malvales</taxon>
        <taxon>Dipterocarpaceae</taxon>
        <taxon>Rubroshorea</taxon>
    </lineage>
</organism>
<dbReference type="PANTHER" id="PTHR36721">
    <property type="entry name" value="PROLINE-RICH FAMILY PROTEIN"/>
    <property type="match status" value="1"/>
</dbReference>
<dbReference type="Proteomes" id="UP001054252">
    <property type="component" value="Unassembled WGS sequence"/>
</dbReference>
<reference evidence="3 4" key="1">
    <citation type="journal article" date="2021" name="Commun. Biol.">
        <title>The genome of Shorea leprosula (Dipterocarpaceae) highlights the ecological relevance of drought in aseasonal tropical rainforests.</title>
        <authorList>
            <person name="Ng K.K.S."/>
            <person name="Kobayashi M.J."/>
            <person name="Fawcett J.A."/>
            <person name="Hatakeyama M."/>
            <person name="Paape T."/>
            <person name="Ng C.H."/>
            <person name="Ang C.C."/>
            <person name="Tnah L.H."/>
            <person name="Lee C.T."/>
            <person name="Nishiyama T."/>
            <person name="Sese J."/>
            <person name="O'Brien M.J."/>
            <person name="Copetti D."/>
            <person name="Mohd Noor M.I."/>
            <person name="Ong R.C."/>
            <person name="Putra M."/>
            <person name="Sireger I.Z."/>
            <person name="Indrioko S."/>
            <person name="Kosugi Y."/>
            <person name="Izuno A."/>
            <person name="Isagi Y."/>
            <person name="Lee S.L."/>
            <person name="Shimizu K.K."/>
        </authorList>
    </citation>
    <scope>NUCLEOTIDE SEQUENCE [LARGE SCALE GENOMIC DNA]</scope>
    <source>
        <strain evidence="3">214</strain>
    </source>
</reference>
<name>A0AAV5IQU2_9ROSI</name>
<sequence>MAKLGFTAVLFLLLIHFAFASETPELSPVPAPESGDTPSPFGSPDISPLPASPPSPVAPSPSDLSPNGSPTSSPSPAPGVSDINHINVPVEEEDKESDGGMSGGKKAGIVVGVAEPQVENCLICFTLCWVMW</sequence>